<evidence type="ECO:0000313" key="2">
    <source>
        <dbReference type="EMBL" id="KAF1964261.1"/>
    </source>
</evidence>
<name>A0A6A5UH52_9PLEO</name>
<dbReference type="PANTHER" id="PTHR33112">
    <property type="entry name" value="DOMAIN PROTEIN, PUTATIVE-RELATED"/>
    <property type="match status" value="1"/>
</dbReference>
<dbReference type="EMBL" id="ML976796">
    <property type="protein sequence ID" value="KAF1964261.1"/>
    <property type="molecule type" value="Genomic_DNA"/>
</dbReference>
<reference evidence="2" key="1">
    <citation type="journal article" date="2020" name="Stud. Mycol.">
        <title>101 Dothideomycetes genomes: a test case for predicting lifestyles and emergence of pathogens.</title>
        <authorList>
            <person name="Haridas S."/>
            <person name="Albert R."/>
            <person name="Binder M."/>
            <person name="Bloem J."/>
            <person name="Labutti K."/>
            <person name="Salamov A."/>
            <person name="Andreopoulos B."/>
            <person name="Baker S."/>
            <person name="Barry K."/>
            <person name="Bills G."/>
            <person name="Bluhm B."/>
            <person name="Cannon C."/>
            <person name="Castanera R."/>
            <person name="Culley D."/>
            <person name="Daum C."/>
            <person name="Ezra D."/>
            <person name="Gonzalez J."/>
            <person name="Henrissat B."/>
            <person name="Kuo A."/>
            <person name="Liang C."/>
            <person name="Lipzen A."/>
            <person name="Lutzoni F."/>
            <person name="Magnuson J."/>
            <person name="Mondo S."/>
            <person name="Nolan M."/>
            <person name="Ohm R."/>
            <person name="Pangilinan J."/>
            <person name="Park H.-J."/>
            <person name="Ramirez L."/>
            <person name="Alfaro M."/>
            <person name="Sun H."/>
            <person name="Tritt A."/>
            <person name="Yoshinaga Y."/>
            <person name="Zwiers L.-H."/>
            <person name="Turgeon B."/>
            <person name="Goodwin S."/>
            <person name="Spatafora J."/>
            <person name="Crous P."/>
            <person name="Grigoriev I."/>
        </authorList>
    </citation>
    <scope>NUCLEOTIDE SEQUENCE</scope>
    <source>
        <strain evidence="2">CBS 107.79</strain>
    </source>
</reference>
<sequence length="522" mass="60659">MCIGQAPCLLHYFATKGSVNTKTHIQTEGLVLPKAISSARFELLRTWLRWCDQHQDCNIHDSRSNLLLPSRLLWVGDPDDQHYDPNLLRLSTTTDKSGGKYVALSHCWGELLTEVKKHFCTTSDNISRREGGFSFWELPRTFQDAVKVTRELRIPYIWIDSLCIIQYGDNGEDWKREAGRMEEVFSGAYCTIAATSASNSYAGFLQPHMKHDYIHVQDPSGNRFYICAGRDDFDNDVEKALLNTRAWVMQERVLSRRTIHFSANQVYWECGEGVYCENLTRLKSSFRKKYFMLDPDFPRRLLTSGYLRTMEFIHFLSQDYSKRGLTEKTDRCVAISGLEARIARALRCKSRYGIFERYLHRNLLWQPSDIKMEKIVYKSRQVPSWSWMAYDGGIRFLDKDIQFGTVDWIANLRFHDECEHVLIADVGKFQDEMELDGNYAVLDSGGMERGWTQYDVEKDKDEGRRGLCEERCIVVGRETKNGVRVYHVLVVRQTRDGEYRRVGVGLIQSDCVVRERLSVRVV</sequence>
<proteinExistence type="predicted"/>
<dbReference type="OrthoDB" id="4161196at2759"/>
<keyword evidence="3" id="KW-1185">Reference proteome</keyword>
<dbReference type="PANTHER" id="PTHR33112:SF10">
    <property type="entry name" value="TOL"/>
    <property type="match status" value="1"/>
</dbReference>
<protein>
    <submittedName>
        <fullName evidence="2">HET-domain-containing protein</fullName>
    </submittedName>
</protein>
<evidence type="ECO:0000313" key="3">
    <source>
        <dbReference type="Proteomes" id="UP000800036"/>
    </source>
</evidence>
<gene>
    <name evidence="2" type="ORF">BU23DRAFT_493195</name>
</gene>
<organism evidence="2 3">
    <name type="scientific">Bimuria novae-zelandiae CBS 107.79</name>
    <dbReference type="NCBI Taxonomy" id="1447943"/>
    <lineage>
        <taxon>Eukaryota</taxon>
        <taxon>Fungi</taxon>
        <taxon>Dikarya</taxon>
        <taxon>Ascomycota</taxon>
        <taxon>Pezizomycotina</taxon>
        <taxon>Dothideomycetes</taxon>
        <taxon>Pleosporomycetidae</taxon>
        <taxon>Pleosporales</taxon>
        <taxon>Massarineae</taxon>
        <taxon>Didymosphaeriaceae</taxon>
        <taxon>Bimuria</taxon>
    </lineage>
</organism>
<dbReference type="Pfam" id="PF06985">
    <property type="entry name" value="HET"/>
    <property type="match status" value="1"/>
</dbReference>
<accession>A0A6A5UH52</accession>
<dbReference type="InterPro" id="IPR010730">
    <property type="entry name" value="HET"/>
</dbReference>
<evidence type="ECO:0000259" key="1">
    <source>
        <dbReference type="Pfam" id="PF06985"/>
    </source>
</evidence>
<feature type="domain" description="Heterokaryon incompatibility" evidence="1">
    <location>
        <begin position="101"/>
        <end position="251"/>
    </location>
</feature>
<dbReference type="AlphaFoldDB" id="A0A6A5UH52"/>
<dbReference type="Proteomes" id="UP000800036">
    <property type="component" value="Unassembled WGS sequence"/>
</dbReference>